<reference evidence="4 5" key="1">
    <citation type="journal article" date="2023" name="Plants (Basel)">
        <title>Bridging the Gap: Combining Genomics and Transcriptomics Approaches to Understand Stylosanthes scabra, an Orphan Legume from the Brazilian Caatinga.</title>
        <authorList>
            <person name="Ferreira-Neto J.R.C."/>
            <person name="da Silva M.D."/>
            <person name="Binneck E."/>
            <person name="de Melo N.F."/>
            <person name="da Silva R.H."/>
            <person name="de Melo A.L.T.M."/>
            <person name="Pandolfi V."/>
            <person name="Bustamante F.O."/>
            <person name="Brasileiro-Vidal A.C."/>
            <person name="Benko-Iseppon A.M."/>
        </authorList>
    </citation>
    <scope>NUCLEOTIDE SEQUENCE [LARGE SCALE GENOMIC DNA]</scope>
    <source>
        <tissue evidence="4">Leaves</tissue>
    </source>
</reference>
<sequence length="191" mass="20512">MASTVGARSREEPFRCHRVLQLAASLPPRLLLRTGGARSRLPSPLLLHATLSGGGGDNRKRKALSNTSAAASTTNVSEEATAAQKMTPEFNIAKHLLLSKETNGAYKNVVFSPLCIKLLLSIVAVGCNGPVRDQLLSFLQSESIDDLNSVATRLFSSMLVDSSFKRRACLSFASGVWVEKSLCLKSFGGYL</sequence>
<evidence type="ECO:0000313" key="4">
    <source>
        <dbReference type="EMBL" id="MED6131254.1"/>
    </source>
</evidence>
<accession>A0ABU6S522</accession>
<evidence type="ECO:0000256" key="1">
    <source>
        <dbReference type="ARBA" id="ARBA00009500"/>
    </source>
</evidence>
<dbReference type="EMBL" id="JASCZI010060433">
    <property type="protein sequence ID" value="MED6131254.1"/>
    <property type="molecule type" value="Genomic_DNA"/>
</dbReference>
<dbReference type="Proteomes" id="UP001341840">
    <property type="component" value="Unassembled WGS sequence"/>
</dbReference>
<proteinExistence type="inferred from homology"/>
<dbReference type="InterPro" id="IPR023796">
    <property type="entry name" value="Serpin_dom"/>
</dbReference>
<dbReference type="SUPFAM" id="SSF56574">
    <property type="entry name" value="Serpins"/>
    <property type="match status" value="1"/>
</dbReference>
<organism evidence="4 5">
    <name type="scientific">Stylosanthes scabra</name>
    <dbReference type="NCBI Taxonomy" id="79078"/>
    <lineage>
        <taxon>Eukaryota</taxon>
        <taxon>Viridiplantae</taxon>
        <taxon>Streptophyta</taxon>
        <taxon>Embryophyta</taxon>
        <taxon>Tracheophyta</taxon>
        <taxon>Spermatophyta</taxon>
        <taxon>Magnoliopsida</taxon>
        <taxon>eudicotyledons</taxon>
        <taxon>Gunneridae</taxon>
        <taxon>Pentapetalae</taxon>
        <taxon>rosids</taxon>
        <taxon>fabids</taxon>
        <taxon>Fabales</taxon>
        <taxon>Fabaceae</taxon>
        <taxon>Papilionoideae</taxon>
        <taxon>50 kb inversion clade</taxon>
        <taxon>dalbergioids sensu lato</taxon>
        <taxon>Dalbergieae</taxon>
        <taxon>Pterocarpus clade</taxon>
        <taxon>Stylosanthes</taxon>
    </lineage>
</organism>
<comment type="similarity">
    <text evidence="1">Belongs to the serpin family.</text>
</comment>
<protein>
    <recommendedName>
        <fullName evidence="3">Serpin domain-containing protein</fullName>
    </recommendedName>
</protein>
<evidence type="ECO:0000313" key="5">
    <source>
        <dbReference type="Proteomes" id="UP001341840"/>
    </source>
</evidence>
<feature type="compositionally biased region" description="Low complexity" evidence="2">
    <location>
        <begin position="65"/>
        <end position="77"/>
    </location>
</feature>
<evidence type="ECO:0000259" key="3">
    <source>
        <dbReference type="Pfam" id="PF00079"/>
    </source>
</evidence>
<feature type="region of interest" description="Disordered" evidence="2">
    <location>
        <begin position="52"/>
        <end position="77"/>
    </location>
</feature>
<name>A0ABU6S522_9FABA</name>
<dbReference type="Pfam" id="PF00079">
    <property type="entry name" value="Serpin"/>
    <property type="match status" value="1"/>
</dbReference>
<dbReference type="Gene3D" id="3.30.497.10">
    <property type="entry name" value="Antithrombin, subunit I, domain 2"/>
    <property type="match status" value="1"/>
</dbReference>
<evidence type="ECO:0000256" key="2">
    <source>
        <dbReference type="SAM" id="MobiDB-lite"/>
    </source>
</evidence>
<comment type="caution">
    <text evidence="4">The sequence shown here is derived from an EMBL/GenBank/DDBJ whole genome shotgun (WGS) entry which is preliminary data.</text>
</comment>
<dbReference type="InterPro" id="IPR042178">
    <property type="entry name" value="Serpin_sf_1"/>
</dbReference>
<keyword evidence="5" id="KW-1185">Reference proteome</keyword>
<gene>
    <name evidence="4" type="ORF">PIB30_008294</name>
</gene>
<dbReference type="InterPro" id="IPR036186">
    <property type="entry name" value="Serpin_sf"/>
</dbReference>
<feature type="domain" description="Serpin" evidence="3">
    <location>
        <begin position="102"/>
        <end position="185"/>
    </location>
</feature>